<dbReference type="HAMAP" id="MF_00376">
    <property type="entry name" value="Dephospho_CoA_kinase"/>
    <property type="match status" value="1"/>
</dbReference>
<dbReference type="KEGG" id="pyg:AWM70_03535"/>
<evidence type="ECO:0000256" key="5">
    <source>
        <dbReference type="ARBA" id="ARBA00022777"/>
    </source>
</evidence>
<evidence type="ECO:0000256" key="9">
    <source>
        <dbReference type="NCBIfam" id="TIGR00152"/>
    </source>
</evidence>
<dbReference type="NCBIfam" id="NF002879">
    <property type="entry name" value="PRK03333.1"/>
    <property type="match status" value="1"/>
</dbReference>
<name>A0A1B1MX59_9BACL</name>
<evidence type="ECO:0000256" key="4">
    <source>
        <dbReference type="ARBA" id="ARBA00022741"/>
    </source>
</evidence>
<dbReference type="PROSITE" id="PS51219">
    <property type="entry name" value="DPCK"/>
    <property type="match status" value="1"/>
</dbReference>
<dbReference type="OrthoDB" id="9812943at2"/>
<keyword evidence="7 8" id="KW-0173">Coenzyme A biosynthesis</keyword>
<dbReference type="PANTHER" id="PTHR10695">
    <property type="entry name" value="DEPHOSPHO-COA KINASE-RELATED"/>
    <property type="match status" value="1"/>
</dbReference>
<keyword evidence="4 8" id="KW-0547">Nucleotide-binding</keyword>
<dbReference type="FunFam" id="3.40.50.300:FF:000991">
    <property type="entry name" value="Dephospho-CoA kinase"/>
    <property type="match status" value="1"/>
</dbReference>
<dbReference type="GO" id="GO:0005737">
    <property type="term" value="C:cytoplasm"/>
    <property type="evidence" value="ECO:0007669"/>
    <property type="project" value="UniProtKB-SubCell"/>
</dbReference>
<dbReference type="GO" id="GO:0005524">
    <property type="term" value="F:ATP binding"/>
    <property type="evidence" value="ECO:0007669"/>
    <property type="project" value="UniProtKB-UniRule"/>
</dbReference>
<organism evidence="10 11">
    <name type="scientific">Paenibacillus yonginensis</name>
    <dbReference type="NCBI Taxonomy" id="1462996"/>
    <lineage>
        <taxon>Bacteria</taxon>
        <taxon>Bacillati</taxon>
        <taxon>Bacillota</taxon>
        <taxon>Bacilli</taxon>
        <taxon>Bacillales</taxon>
        <taxon>Paenibacillaceae</taxon>
        <taxon>Paenibacillus</taxon>
    </lineage>
</organism>
<dbReference type="UniPathway" id="UPA00241">
    <property type="reaction ID" value="UER00356"/>
</dbReference>
<keyword evidence="3 8" id="KW-0808">Transferase</keyword>
<protein>
    <recommendedName>
        <fullName evidence="8 9">Dephospho-CoA kinase</fullName>
        <ecNumber evidence="8 9">2.7.1.24</ecNumber>
    </recommendedName>
    <alternativeName>
        <fullName evidence="8">Dephosphocoenzyme A kinase</fullName>
    </alternativeName>
</protein>
<evidence type="ECO:0000256" key="3">
    <source>
        <dbReference type="ARBA" id="ARBA00022679"/>
    </source>
</evidence>
<dbReference type="NCBIfam" id="TIGR00152">
    <property type="entry name" value="dephospho-CoA kinase"/>
    <property type="match status" value="1"/>
</dbReference>
<evidence type="ECO:0000256" key="8">
    <source>
        <dbReference type="HAMAP-Rule" id="MF_00376"/>
    </source>
</evidence>
<evidence type="ECO:0000256" key="1">
    <source>
        <dbReference type="ARBA" id="ARBA00009018"/>
    </source>
</evidence>
<comment type="subcellular location">
    <subcellularLocation>
        <location evidence="8">Cytoplasm</location>
    </subcellularLocation>
</comment>
<dbReference type="STRING" id="1462996.AWM70_03535"/>
<keyword evidence="5 8" id="KW-0418">Kinase</keyword>
<evidence type="ECO:0000313" key="10">
    <source>
        <dbReference type="EMBL" id="ANS73760.1"/>
    </source>
</evidence>
<reference evidence="10 11" key="1">
    <citation type="submission" date="2016-01" db="EMBL/GenBank/DDBJ databases">
        <title>Complete Genome Sequence of Paenibacillus yonginensis DCY84, a novel Plant Growth-Promoting Bacteria with Elicitation of Induced Systemic Resistance.</title>
        <authorList>
            <person name="Kim Y.J."/>
            <person name="Yang D.C."/>
            <person name="Sukweenadhi J."/>
        </authorList>
    </citation>
    <scope>NUCLEOTIDE SEQUENCE [LARGE SCALE GENOMIC DNA]</scope>
    <source>
        <strain evidence="10 11">DCY84</strain>
    </source>
</reference>
<dbReference type="Pfam" id="PF01121">
    <property type="entry name" value="CoaE"/>
    <property type="match status" value="1"/>
</dbReference>
<sequence length="198" mass="22065">MKIGLTGGIATGKSTVSRMLTRRGALLIDADVLAREVMEPGHPVLEAVVQRFGKDILLPDGTLDRKKLGTRVFESPEERLALNAITHPAIRAETKRRIEAYEAEYPDKLVVADIPLLYESGLDSLYETIMVVYVPREIQLMRLMERDGLDALQAEARLSAQMDIEQKRTIADIVIDNSQGLEQTEAQVEAFWKSCGLS</sequence>
<dbReference type="GO" id="GO:0015937">
    <property type="term" value="P:coenzyme A biosynthetic process"/>
    <property type="evidence" value="ECO:0007669"/>
    <property type="project" value="UniProtKB-UniRule"/>
</dbReference>
<dbReference type="GO" id="GO:0004140">
    <property type="term" value="F:dephospho-CoA kinase activity"/>
    <property type="evidence" value="ECO:0007669"/>
    <property type="project" value="UniProtKB-UniRule"/>
</dbReference>
<comment type="pathway">
    <text evidence="8">Cofactor biosynthesis; coenzyme A biosynthesis; CoA from (R)-pantothenate: step 5/5.</text>
</comment>
<comment type="similarity">
    <text evidence="1 8">Belongs to the CoaE family.</text>
</comment>
<comment type="catalytic activity">
    <reaction evidence="8">
        <text>3'-dephospho-CoA + ATP = ADP + CoA + H(+)</text>
        <dbReference type="Rhea" id="RHEA:18245"/>
        <dbReference type="ChEBI" id="CHEBI:15378"/>
        <dbReference type="ChEBI" id="CHEBI:30616"/>
        <dbReference type="ChEBI" id="CHEBI:57287"/>
        <dbReference type="ChEBI" id="CHEBI:57328"/>
        <dbReference type="ChEBI" id="CHEBI:456216"/>
        <dbReference type="EC" id="2.7.1.24"/>
    </reaction>
</comment>
<comment type="function">
    <text evidence="8">Catalyzes the phosphorylation of the 3'-hydroxyl group of dephosphocoenzyme A to form coenzyme A.</text>
</comment>
<dbReference type="InterPro" id="IPR001977">
    <property type="entry name" value="Depp_CoAkinase"/>
</dbReference>
<feature type="binding site" evidence="8">
    <location>
        <begin position="10"/>
        <end position="15"/>
    </location>
    <ligand>
        <name>ATP</name>
        <dbReference type="ChEBI" id="CHEBI:30616"/>
    </ligand>
</feature>
<dbReference type="InterPro" id="IPR027417">
    <property type="entry name" value="P-loop_NTPase"/>
</dbReference>
<keyword evidence="2 8" id="KW-0963">Cytoplasm</keyword>
<dbReference type="PANTHER" id="PTHR10695:SF46">
    <property type="entry name" value="BIFUNCTIONAL COENZYME A SYNTHASE-RELATED"/>
    <property type="match status" value="1"/>
</dbReference>
<keyword evidence="6 8" id="KW-0067">ATP-binding</keyword>
<dbReference type="CDD" id="cd02022">
    <property type="entry name" value="DPCK"/>
    <property type="match status" value="1"/>
</dbReference>
<dbReference type="Gene3D" id="3.40.50.300">
    <property type="entry name" value="P-loop containing nucleotide triphosphate hydrolases"/>
    <property type="match status" value="1"/>
</dbReference>
<dbReference type="RefSeq" id="WP_068694374.1">
    <property type="nucleotide sequence ID" value="NZ_CP014167.1"/>
</dbReference>
<dbReference type="AlphaFoldDB" id="A0A1B1MX59"/>
<keyword evidence="11" id="KW-1185">Reference proteome</keyword>
<evidence type="ECO:0000256" key="2">
    <source>
        <dbReference type="ARBA" id="ARBA00022490"/>
    </source>
</evidence>
<evidence type="ECO:0000256" key="6">
    <source>
        <dbReference type="ARBA" id="ARBA00022840"/>
    </source>
</evidence>
<proteinExistence type="inferred from homology"/>
<accession>A0A1B1MX59</accession>
<evidence type="ECO:0000256" key="7">
    <source>
        <dbReference type="ARBA" id="ARBA00022993"/>
    </source>
</evidence>
<dbReference type="EC" id="2.7.1.24" evidence="8 9"/>
<gene>
    <name evidence="8" type="primary">coaE</name>
    <name evidence="10" type="ORF">AWM70_03535</name>
</gene>
<dbReference type="EMBL" id="CP014167">
    <property type="protein sequence ID" value="ANS73760.1"/>
    <property type="molecule type" value="Genomic_DNA"/>
</dbReference>
<evidence type="ECO:0000313" key="11">
    <source>
        <dbReference type="Proteomes" id="UP000092573"/>
    </source>
</evidence>
<dbReference type="Proteomes" id="UP000092573">
    <property type="component" value="Chromosome"/>
</dbReference>
<dbReference type="SUPFAM" id="SSF52540">
    <property type="entry name" value="P-loop containing nucleoside triphosphate hydrolases"/>
    <property type="match status" value="1"/>
</dbReference>